<evidence type="ECO:0000313" key="2">
    <source>
        <dbReference type="EMBL" id="CAE7399997.1"/>
    </source>
</evidence>
<dbReference type="AlphaFoldDB" id="A0A812QRK0"/>
<sequence>MHLSAFYACAACKEDRSTLALFKTMQGAGFSPPREAFEAAIAAAADWADALELFVEGLQKSLPLKPEAGEAVMELLAREAQWEAALQLLAAIRASSLQRTERLLTAAMFACRKRRKWWLVLGLLTQARERRALTDLGMYHHALGACSRSQVWQQALAVWAQMELLDLPTERSYALLIDAVRVRQKHLVPFFIQKAESKKLRLSRSAYCEALRTQQRASQWQQMVLLLSSMEASQVVPDAGMCEIALRPFGKMAFRAWEYGVALLRRAEQQDLHLDGAAYRHLVRACKKSQIWSQASLLLISKARSSATWEEALETLATAAAASAWAEDGSLASAAFSAWQCAFWALLLSGPPPGPLCEAALRISAAAGEWQQAVAAFAGIDEPMRFRDPAYAAPVVQACQDCDFLRFALRFCQEEVTVMWRKDALEWQQALSLLSQVQRNSLELGLMDLGLAF</sequence>
<keyword evidence="3" id="KW-1185">Reference proteome</keyword>
<dbReference type="InterPro" id="IPR011990">
    <property type="entry name" value="TPR-like_helical_dom_sf"/>
</dbReference>
<reference evidence="2" key="1">
    <citation type="submission" date="2021-02" db="EMBL/GenBank/DDBJ databases">
        <authorList>
            <person name="Dougan E. K."/>
            <person name="Rhodes N."/>
            <person name="Thang M."/>
            <person name="Chan C."/>
        </authorList>
    </citation>
    <scope>NUCLEOTIDE SEQUENCE</scope>
</reference>
<evidence type="ECO:0008006" key="4">
    <source>
        <dbReference type="Google" id="ProtNLM"/>
    </source>
</evidence>
<evidence type="ECO:0000256" key="1">
    <source>
        <dbReference type="ARBA" id="ARBA00022737"/>
    </source>
</evidence>
<protein>
    <recommendedName>
        <fullName evidence="4">Pentatricopeptide repeat-containing protein, chloroplastic</fullName>
    </recommendedName>
</protein>
<organism evidence="2 3">
    <name type="scientific">Symbiodinium necroappetens</name>
    <dbReference type="NCBI Taxonomy" id="1628268"/>
    <lineage>
        <taxon>Eukaryota</taxon>
        <taxon>Sar</taxon>
        <taxon>Alveolata</taxon>
        <taxon>Dinophyceae</taxon>
        <taxon>Suessiales</taxon>
        <taxon>Symbiodiniaceae</taxon>
        <taxon>Symbiodinium</taxon>
    </lineage>
</organism>
<keyword evidence="1" id="KW-0677">Repeat</keyword>
<proteinExistence type="predicted"/>
<accession>A0A812QRK0</accession>
<dbReference type="Proteomes" id="UP000601435">
    <property type="component" value="Unassembled WGS sequence"/>
</dbReference>
<comment type="caution">
    <text evidence="2">The sequence shown here is derived from an EMBL/GenBank/DDBJ whole genome shotgun (WGS) entry which is preliminary data.</text>
</comment>
<evidence type="ECO:0000313" key="3">
    <source>
        <dbReference type="Proteomes" id="UP000601435"/>
    </source>
</evidence>
<name>A0A812QRK0_9DINO</name>
<dbReference type="PANTHER" id="PTHR47447">
    <property type="entry name" value="OS03G0856100 PROTEIN"/>
    <property type="match status" value="1"/>
</dbReference>
<gene>
    <name evidence="2" type="ORF">SNEC2469_LOCUS10939</name>
</gene>
<dbReference type="OrthoDB" id="10397319at2759"/>
<dbReference type="Gene3D" id="1.25.40.10">
    <property type="entry name" value="Tetratricopeptide repeat domain"/>
    <property type="match status" value="2"/>
</dbReference>
<dbReference type="PANTHER" id="PTHR47447:SF24">
    <property type="entry name" value="PENTATRICOPEPTIDE REPEAT-CONTAINING PROTEIN"/>
    <property type="match status" value="1"/>
</dbReference>
<dbReference type="EMBL" id="CAJNJA010017371">
    <property type="protein sequence ID" value="CAE7399997.1"/>
    <property type="molecule type" value="Genomic_DNA"/>
</dbReference>